<evidence type="ECO:0000259" key="4">
    <source>
        <dbReference type="Pfam" id="PF00149"/>
    </source>
</evidence>
<feature type="region of interest" description="Disordered" evidence="3">
    <location>
        <begin position="1"/>
        <end position="40"/>
    </location>
</feature>
<evidence type="ECO:0000313" key="5">
    <source>
        <dbReference type="EMBL" id="TPX37962.1"/>
    </source>
</evidence>
<accession>A0A507CEB0</accession>
<evidence type="ECO:0000256" key="2">
    <source>
        <dbReference type="ARBA" id="ARBA00023180"/>
    </source>
</evidence>
<evidence type="ECO:0000313" key="6">
    <source>
        <dbReference type="Proteomes" id="UP000319731"/>
    </source>
</evidence>
<sequence>MVRPEELDEHLITENDDLKKKKKKVKKPWNPHGTARKFGSPMSGCDSPMILVNETFNFLSQYHAESGVDFVIWTGDNARHDLDPAVPRTEAEVYSLNELVAKLVSNTFPGIPLIPSLGNNDLPFHNSLPYQPDGSSPTLNFYVKLWSKFIPEDQHDTFRKGGYYVSSVAPGLSVVALNTLYLWSSNDVVPDCTSSKTAGGVHLKWLENVLKDARESGMTVYLSGHVPPNELQYYPTCYKWFSSIATEYSDVIAGQFYGHVNLDHFFFPLELEDSDDQRLAISLIKSDTPVSDYFDMMQGRHIRKNAVHDELLTSLLQVPAWDVSITGRNSPSWLRLYATYLLHQYDRVCNIKEPAGHPAVVLVSPSVTPAYNPSLRIYFYEPQSTSTSSQQHVMKTSKPSYTLINFTQYFVNLTRGFIDDGDEGGDDIRIKPLFEEEYSSHVYGIVGADNRDWIELSGRLTGNNKKHDADGVSFAETKSEAKKLQDLYFGFFTVSSGVNMDSGGS</sequence>
<dbReference type="GO" id="GO:0004309">
    <property type="term" value="F:exopolyphosphatase activity"/>
    <property type="evidence" value="ECO:0007669"/>
    <property type="project" value="TreeGrafter"/>
</dbReference>
<dbReference type="InterPro" id="IPR004843">
    <property type="entry name" value="Calcineurin-like_PHP"/>
</dbReference>
<dbReference type="AlphaFoldDB" id="A0A507CEB0"/>
<dbReference type="Pfam" id="PF00149">
    <property type="entry name" value="Metallophos"/>
    <property type="match status" value="1"/>
</dbReference>
<name>A0A507CEB0_9FUNG</name>
<dbReference type="GeneID" id="42001497"/>
<keyword evidence="2" id="KW-0325">Glycoprotein</keyword>
<dbReference type="Gene3D" id="3.60.21.10">
    <property type="match status" value="1"/>
</dbReference>
<keyword evidence="6" id="KW-1185">Reference proteome</keyword>
<dbReference type="GO" id="GO:0005615">
    <property type="term" value="C:extracellular space"/>
    <property type="evidence" value="ECO:0007669"/>
    <property type="project" value="TreeGrafter"/>
</dbReference>
<feature type="compositionally biased region" description="Basic and acidic residues" evidence="3">
    <location>
        <begin position="9"/>
        <end position="19"/>
    </location>
</feature>
<dbReference type="InterPro" id="IPR041805">
    <property type="entry name" value="ASMase/PPN1_MPP"/>
</dbReference>
<dbReference type="Proteomes" id="UP000319731">
    <property type="component" value="Unassembled WGS sequence"/>
</dbReference>
<dbReference type="RefSeq" id="XP_031027677.1">
    <property type="nucleotide sequence ID" value="XM_031166200.1"/>
</dbReference>
<dbReference type="GO" id="GO:0000324">
    <property type="term" value="C:fungal-type vacuole"/>
    <property type="evidence" value="ECO:0007669"/>
    <property type="project" value="TreeGrafter"/>
</dbReference>
<comment type="caution">
    <text evidence="5">The sequence shown here is derived from an EMBL/GenBank/DDBJ whole genome shotgun (WGS) entry which is preliminary data.</text>
</comment>
<dbReference type="GO" id="GO:0000298">
    <property type="term" value="F:endopolyphosphatase activity"/>
    <property type="evidence" value="ECO:0007669"/>
    <property type="project" value="TreeGrafter"/>
</dbReference>
<gene>
    <name evidence="5" type="ORF">SmJEL517_g00270</name>
</gene>
<dbReference type="InterPro" id="IPR029052">
    <property type="entry name" value="Metallo-depent_PP-like"/>
</dbReference>
<dbReference type="GO" id="GO:0006798">
    <property type="term" value="P:polyphosphate catabolic process"/>
    <property type="evidence" value="ECO:0007669"/>
    <property type="project" value="TreeGrafter"/>
</dbReference>
<dbReference type="STRING" id="1806994.A0A507CEB0"/>
<evidence type="ECO:0000256" key="3">
    <source>
        <dbReference type="SAM" id="MobiDB-lite"/>
    </source>
</evidence>
<organism evidence="5 6">
    <name type="scientific">Synchytrium microbalum</name>
    <dbReference type="NCBI Taxonomy" id="1806994"/>
    <lineage>
        <taxon>Eukaryota</taxon>
        <taxon>Fungi</taxon>
        <taxon>Fungi incertae sedis</taxon>
        <taxon>Chytridiomycota</taxon>
        <taxon>Chytridiomycota incertae sedis</taxon>
        <taxon>Chytridiomycetes</taxon>
        <taxon>Synchytriales</taxon>
        <taxon>Synchytriaceae</taxon>
        <taxon>Synchytrium</taxon>
    </lineage>
</organism>
<dbReference type="OrthoDB" id="348678at2759"/>
<protein>
    <recommendedName>
        <fullName evidence="4">Calcineurin-like phosphoesterase domain-containing protein</fullName>
    </recommendedName>
</protein>
<dbReference type="PANTHER" id="PTHR10340:SF55">
    <property type="entry name" value="ENDOPOLYPHOSPHATASE"/>
    <property type="match status" value="1"/>
</dbReference>
<dbReference type="SUPFAM" id="SSF56300">
    <property type="entry name" value="Metallo-dependent phosphatases"/>
    <property type="match status" value="1"/>
</dbReference>
<reference evidence="5 6" key="1">
    <citation type="journal article" date="2019" name="Sci. Rep.">
        <title>Comparative genomics of chytrid fungi reveal insights into the obligate biotrophic and pathogenic lifestyle of Synchytrium endobioticum.</title>
        <authorList>
            <person name="van de Vossenberg B.T.L.H."/>
            <person name="Warris S."/>
            <person name="Nguyen H.D.T."/>
            <person name="van Gent-Pelzer M.P.E."/>
            <person name="Joly D.L."/>
            <person name="van de Geest H.C."/>
            <person name="Bonants P.J.M."/>
            <person name="Smith D.S."/>
            <person name="Levesque C.A."/>
            <person name="van der Lee T.A.J."/>
        </authorList>
    </citation>
    <scope>NUCLEOTIDE SEQUENCE [LARGE SCALE GENOMIC DNA]</scope>
    <source>
        <strain evidence="5 6">JEL517</strain>
    </source>
</reference>
<feature type="domain" description="Calcineurin-like phosphoesterase" evidence="4">
    <location>
        <begin position="57"/>
        <end position="259"/>
    </location>
</feature>
<dbReference type="EMBL" id="QEAO01000001">
    <property type="protein sequence ID" value="TPX37962.1"/>
    <property type="molecule type" value="Genomic_DNA"/>
</dbReference>
<dbReference type="GO" id="GO:0008081">
    <property type="term" value="F:phosphoric diester hydrolase activity"/>
    <property type="evidence" value="ECO:0007669"/>
    <property type="project" value="TreeGrafter"/>
</dbReference>
<keyword evidence="1" id="KW-0378">Hydrolase</keyword>
<dbReference type="CDD" id="cd00842">
    <property type="entry name" value="MPP_ASMase"/>
    <property type="match status" value="1"/>
</dbReference>
<proteinExistence type="predicted"/>
<feature type="compositionally biased region" description="Basic residues" evidence="3">
    <location>
        <begin position="20"/>
        <end position="29"/>
    </location>
</feature>
<evidence type="ECO:0000256" key="1">
    <source>
        <dbReference type="ARBA" id="ARBA00022801"/>
    </source>
</evidence>
<dbReference type="PANTHER" id="PTHR10340">
    <property type="entry name" value="SPHINGOMYELIN PHOSPHODIESTERASE"/>
    <property type="match status" value="1"/>
</dbReference>